<keyword evidence="4 10" id="KW-0678">Repressor</keyword>
<comment type="function">
    <text evidence="10">Component of the SRB8-11 complex. The SRB8-11 complex is a regulatory module of the Mediator complex which is itself involved in regulation of basal and activated RNA polymerase II-dependent transcription. The SRB8-11 complex may be involved in the transcriptional repression of a subset of genes regulated by Mediator. It may inhibit the association of the Mediator complex with RNA polymerase II to form the holoenzyme complex.</text>
</comment>
<evidence type="ECO:0000313" key="13">
    <source>
        <dbReference type="EMBL" id="KAJ5479138.1"/>
    </source>
</evidence>
<reference evidence="13" key="2">
    <citation type="journal article" date="2023" name="IMA Fungus">
        <title>Comparative genomic study of the Penicillium genus elucidates a diverse pangenome and 15 lateral gene transfer events.</title>
        <authorList>
            <person name="Petersen C."/>
            <person name="Sorensen T."/>
            <person name="Nielsen M.R."/>
            <person name="Sondergaard T.E."/>
            <person name="Sorensen J.L."/>
            <person name="Fitzpatrick D.A."/>
            <person name="Frisvad J.C."/>
            <person name="Nielsen K.L."/>
        </authorList>
    </citation>
    <scope>NUCLEOTIDE SEQUENCE</scope>
    <source>
        <strain evidence="13">IBT 17660</strain>
    </source>
</reference>
<comment type="subcellular location">
    <subcellularLocation>
        <location evidence="1 10">Nucleus</location>
    </subcellularLocation>
</comment>
<keyword evidence="14" id="KW-1185">Reference proteome</keyword>
<evidence type="ECO:0000256" key="4">
    <source>
        <dbReference type="ARBA" id="ARBA00022491"/>
    </source>
</evidence>
<evidence type="ECO:0000256" key="9">
    <source>
        <dbReference type="ARBA" id="ARBA00032008"/>
    </source>
</evidence>
<feature type="non-terminal residue" evidence="13">
    <location>
        <position position="310"/>
    </location>
</feature>
<feature type="compositionally biased region" description="Polar residues" evidence="11">
    <location>
        <begin position="160"/>
        <end position="181"/>
    </location>
</feature>
<reference evidence="13" key="1">
    <citation type="submission" date="2022-12" db="EMBL/GenBank/DDBJ databases">
        <authorList>
            <person name="Petersen C."/>
        </authorList>
    </citation>
    <scope>NUCLEOTIDE SEQUENCE</scope>
    <source>
        <strain evidence="13">IBT 17660</strain>
    </source>
</reference>
<name>A0A9X0BQR0_9EURO</name>
<evidence type="ECO:0000256" key="11">
    <source>
        <dbReference type="SAM" id="MobiDB-lite"/>
    </source>
</evidence>
<keyword evidence="5 10" id="KW-0805">Transcription regulation</keyword>
<accession>A0A9X0BQR0</accession>
<dbReference type="PANTHER" id="PTHR48249">
    <property type="entry name" value="MEDIATOR OF RNA POLYMERASE II TRANSCRIPTION SUBUNIT 13"/>
    <property type="match status" value="1"/>
</dbReference>
<evidence type="ECO:0000256" key="2">
    <source>
        <dbReference type="ARBA" id="ARBA00009354"/>
    </source>
</evidence>
<comment type="similarity">
    <text evidence="2 10">Belongs to the Mediator complex subunit 13 family.</text>
</comment>
<evidence type="ECO:0000313" key="14">
    <source>
        <dbReference type="Proteomes" id="UP001147760"/>
    </source>
</evidence>
<dbReference type="Proteomes" id="UP001147760">
    <property type="component" value="Unassembled WGS sequence"/>
</dbReference>
<gene>
    <name evidence="13" type="ORF">N7530_004647</name>
</gene>
<feature type="region of interest" description="Disordered" evidence="11">
    <location>
        <begin position="152"/>
        <end position="181"/>
    </location>
</feature>
<evidence type="ECO:0000256" key="1">
    <source>
        <dbReference type="ARBA" id="ARBA00004123"/>
    </source>
</evidence>
<organism evidence="13 14">
    <name type="scientific">Penicillium desertorum</name>
    <dbReference type="NCBI Taxonomy" id="1303715"/>
    <lineage>
        <taxon>Eukaryota</taxon>
        <taxon>Fungi</taxon>
        <taxon>Dikarya</taxon>
        <taxon>Ascomycota</taxon>
        <taxon>Pezizomycotina</taxon>
        <taxon>Eurotiomycetes</taxon>
        <taxon>Eurotiomycetidae</taxon>
        <taxon>Eurotiales</taxon>
        <taxon>Aspergillaceae</taxon>
        <taxon>Penicillium</taxon>
    </lineage>
</organism>
<dbReference type="InterPro" id="IPR009401">
    <property type="entry name" value="Med13_C"/>
</dbReference>
<feature type="domain" description="Mediator complex subunit Med13 C-terminal" evidence="12">
    <location>
        <begin position="1"/>
        <end position="299"/>
    </location>
</feature>
<evidence type="ECO:0000256" key="3">
    <source>
        <dbReference type="ARBA" id="ARBA00019618"/>
    </source>
</evidence>
<dbReference type="EMBL" id="JAPWDO010000003">
    <property type="protein sequence ID" value="KAJ5479138.1"/>
    <property type="molecule type" value="Genomic_DNA"/>
</dbReference>
<dbReference type="GO" id="GO:0003713">
    <property type="term" value="F:transcription coactivator activity"/>
    <property type="evidence" value="ECO:0007669"/>
    <property type="project" value="TreeGrafter"/>
</dbReference>
<keyword evidence="7 10" id="KW-0804">Transcription</keyword>
<proteinExistence type="inferred from homology"/>
<dbReference type="InterPro" id="IPR051139">
    <property type="entry name" value="Mediator_complx_sub13"/>
</dbReference>
<protein>
    <recommendedName>
        <fullName evidence="3 10">Mediator of RNA polymerase II transcription subunit 13</fullName>
    </recommendedName>
    <alternativeName>
        <fullName evidence="9 10">Mediator complex subunit 13</fullName>
    </alternativeName>
</protein>
<dbReference type="Pfam" id="PF06333">
    <property type="entry name" value="Med13_C"/>
    <property type="match status" value="1"/>
</dbReference>
<keyword evidence="8 10" id="KW-0539">Nucleus</keyword>
<sequence>FRLAPERSSPLQDGRSLHIAYSKSLDQRWISVAWSDLPGSIQKTMSYCLRFRQSSGARPVSEVRNEIWATTKHIMDKFQARWKVQLATTEPMETDDVEAWASLADQHNKLKPGSLELTILAVNTVPDLILEPPVPPISMAMLNILSSSTPVSTPNPSASIASPEQSGNAPTPTSAGPATYNAPTPTDVSLETDSEAVLTDICDDSWLAILSHRLNSSPHLTEFRPALSSGYLLRRKGATDGDGVFAISVNLIYSPRPPPSHDSVLKDTLSMYRDLGSLARAKGICSVQNNTLPWHVATALRAQELLSYVF</sequence>
<comment type="caution">
    <text evidence="13">The sequence shown here is derived from an EMBL/GenBank/DDBJ whole genome shotgun (WGS) entry which is preliminary data.</text>
</comment>
<dbReference type="OrthoDB" id="103819at2759"/>
<evidence type="ECO:0000256" key="5">
    <source>
        <dbReference type="ARBA" id="ARBA00023015"/>
    </source>
</evidence>
<dbReference type="GO" id="GO:0016592">
    <property type="term" value="C:mediator complex"/>
    <property type="evidence" value="ECO:0007669"/>
    <property type="project" value="InterPro"/>
</dbReference>
<evidence type="ECO:0000256" key="7">
    <source>
        <dbReference type="ARBA" id="ARBA00023163"/>
    </source>
</evidence>
<evidence type="ECO:0000256" key="10">
    <source>
        <dbReference type="RuleBase" id="RU364134"/>
    </source>
</evidence>
<dbReference type="GO" id="GO:0045944">
    <property type="term" value="P:positive regulation of transcription by RNA polymerase II"/>
    <property type="evidence" value="ECO:0007669"/>
    <property type="project" value="TreeGrafter"/>
</dbReference>
<dbReference type="AlphaFoldDB" id="A0A9X0BQR0"/>
<evidence type="ECO:0000259" key="12">
    <source>
        <dbReference type="Pfam" id="PF06333"/>
    </source>
</evidence>
<dbReference type="PANTHER" id="PTHR48249:SF3">
    <property type="entry name" value="MEDIATOR OF RNA POLYMERASE II TRANSCRIPTION SUBUNIT 13"/>
    <property type="match status" value="1"/>
</dbReference>
<evidence type="ECO:0000256" key="6">
    <source>
        <dbReference type="ARBA" id="ARBA00023159"/>
    </source>
</evidence>
<evidence type="ECO:0000256" key="8">
    <source>
        <dbReference type="ARBA" id="ARBA00023242"/>
    </source>
</evidence>
<keyword evidence="6 10" id="KW-0010">Activator</keyword>
<comment type="subunit">
    <text evidence="10">Component of the SRB8-11 complex, which itself associates with the Mediator complex.</text>
</comment>